<keyword evidence="11" id="KW-1185">Reference proteome</keyword>
<dbReference type="Pfam" id="PF23024">
    <property type="entry name" value="AMP-dom_DIP2-like"/>
    <property type="match status" value="1"/>
</dbReference>
<dbReference type="InterPro" id="IPR025110">
    <property type="entry name" value="AMP-bd_C"/>
</dbReference>
<dbReference type="Gene3D" id="3.40.47.10">
    <property type="match status" value="1"/>
</dbReference>
<dbReference type="SUPFAM" id="SSF47336">
    <property type="entry name" value="ACP-like"/>
    <property type="match status" value="1"/>
</dbReference>
<dbReference type="InterPro" id="IPR016035">
    <property type="entry name" value="Acyl_Trfase/lysoPLipase"/>
</dbReference>
<dbReference type="InterPro" id="IPR000873">
    <property type="entry name" value="AMP-dep_synth/lig_dom"/>
</dbReference>
<dbReference type="SUPFAM" id="SSF53901">
    <property type="entry name" value="Thiolase-like"/>
    <property type="match status" value="1"/>
</dbReference>
<keyword evidence="7" id="KW-0472">Membrane</keyword>
<dbReference type="InterPro" id="IPR014043">
    <property type="entry name" value="Acyl_transferase_dom"/>
</dbReference>
<dbReference type="GO" id="GO:0004312">
    <property type="term" value="F:fatty acid synthase activity"/>
    <property type="evidence" value="ECO:0007669"/>
    <property type="project" value="TreeGrafter"/>
</dbReference>
<evidence type="ECO:0000313" key="11">
    <source>
        <dbReference type="Proteomes" id="UP000502508"/>
    </source>
</evidence>
<dbReference type="Pfam" id="PF00109">
    <property type="entry name" value="ketoacyl-synt"/>
    <property type="match status" value="1"/>
</dbReference>
<reference evidence="10 11" key="2">
    <citation type="submission" date="2020-03" db="EMBL/GenBank/DDBJ databases">
        <authorList>
            <person name="Ichikawa N."/>
            <person name="Kimura A."/>
            <person name="Kitahashi Y."/>
            <person name="Uohara A."/>
        </authorList>
    </citation>
    <scope>NUCLEOTIDE SEQUENCE [LARGE SCALE GENOMIC DNA]</scope>
    <source>
        <strain evidence="10 11">NBRC 107702</strain>
    </source>
</reference>
<sequence>MRLPDGVVDALYRHACERPEQVACRFLGTGDVDGPVVEWTYRRLYREVLGVAAALRRELPVGSRCLLLYPPGLDFIAGFLGCLWAGMVAVPAYLPEGRQQQPRALKRMLRVMRDSGAAAVLSAPDEVGLAGRASEFDPAFAGLRWLSGDGRLPERDIAPVGGGEDVAFLQYTSGSTGSPKGVVVSHANLIHNLRSQHAAWRQPAARVVSWLPAYHDMGLVGSLLYPLFVGGTATVFAPAAFIERPVRWLAALSRFAGTMSLAPNFGYELCVRKVSEVDLAGVDLSAWAVAGNGAEPVRATTLRAFVDRFAPSGFDPRALMPCYGLAEATLFVTSARPGNWAATGIASCGIPTLDTRVLVVDPDTATPCGDGEVGEVWVGSPSNAVGYWDRPEETVDTFQARLADGAGPFLRTGDLGAFDAAGLHIRGRLKDLIIVDGVNHYPQDIEQTVEASDPAVRPGCVAAFAIDVDGRERVVVVAETAGDEMDQIVAAIRAAVLREHQVSLHAVTLVRPRTIPKTSSGKIQRRETAVRFAADTLHRHDAGAAVAERSTDEVRGWLVAHLAAVLCLPRDRIGGTEPFDSFGLTSRDVVALSVELSAWLGRPVAPSDVYGHPAVDALARHLTMEPDDTASDWDEPAPAIQHDVAAPADAVAIVGIGCRFPGADGPAGYWSLLSGGVEAVREVPADRWDIEEYFQPGGAAPGKMYTRRGGFLDDVAGFDAEFFGLSRAEAGYLDPQQRLLLEMAWAAMEDAGVPPADLAGSATGVYIGLTTGDYGQMMAAAEVNAGPYAATGNVACMAANRLSYTFDLRGPSLTVDTACSSSLVAVHQACAAIRAGDIDAALAGGVNLMLSPTTTVALCQSGALSPDGRCYTFDARANGYVRGEGAGLVLLKPLARALADGDRIYAIIRGSAVNQDGRSNGLTAPNPQAQARVIRQAYRNAGIEPGRMSYVEAHGTGTALGDPIEASALGLVLGGALPPGRRCAIGSVKTNVGHLEPAAGVAGLIKVALALHHRQLPPSLHHATTNPHIDLDRLGLRVSDTLMPWRSDGSPRIAGVNSFGVGGTNAHVVLQEASLPADPAADGTPGLLLLSGRTPEAVAGLARQFAEFLPGATASLASVCHTAGLRRTHHEHRLAIVASAIGAVVDKLASGTAGGVTGRARSGADGRVVFVCPGQGAQHVGMARVLYEHDAAFRASFDQCAVQMRQHLDWSPWEQLHADEPVARLDEEEVVQPLLFAIQVALAAAWRARGVRPDAVVGHSMGEVAAAHIAGVLDLAEAAELTCVRARLLAEVRGQGAMAVVGLHHTAVRAELPAYRGRLHLAAANGPALSVVSGDCDAVAAFQRSVEDRGVFARAVRASGAGHSPVVEPVAAAVARRFAGLRPKSAQIPLYSSVTGERIAGEEMTGPYWGATCATPCCSTRRWLAWRPTDIVCFSR</sequence>
<dbReference type="SUPFAM" id="SSF52151">
    <property type="entry name" value="FabD/lysophospholipase-like"/>
    <property type="match status" value="1"/>
</dbReference>
<dbReference type="InterPro" id="IPR009081">
    <property type="entry name" value="PP-bd_ACP"/>
</dbReference>
<evidence type="ECO:0000256" key="7">
    <source>
        <dbReference type="SAM" id="Phobius"/>
    </source>
</evidence>
<dbReference type="InterPro" id="IPR042099">
    <property type="entry name" value="ANL_N_sf"/>
</dbReference>
<keyword evidence="2" id="KW-0596">Phosphopantetheine</keyword>
<dbReference type="KEGG" id="pfla:Pflav_010020"/>
<dbReference type="CDD" id="cd00833">
    <property type="entry name" value="PKS"/>
    <property type="match status" value="1"/>
</dbReference>
<comment type="similarity">
    <text evidence="1">Belongs to the ATP-dependent AMP-binding enzyme family.</text>
</comment>
<evidence type="ECO:0000259" key="9">
    <source>
        <dbReference type="PROSITE" id="PS52004"/>
    </source>
</evidence>
<gene>
    <name evidence="10" type="ORF">Pflav_010020</name>
</gene>
<dbReference type="SMART" id="SM00827">
    <property type="entry name" value="PKS_AT"/>
    <property type="match status" value="1"/>
</dbReference>
<dbReference type="EMBL" id="AP022870">
    <property type="protein sequence ID" value="BCB74592.1"/>
    <property type="molecule type" value="Genomic_DNA"/>
</dbReference>
<protein>
    <submittedName>
        <fullName evidence="10">Uncharacterized protein</fullName>
    </submittedName>
</protein>
<reference evidence="10 11" key="1">
    <citation type="submission" date="2020-03" db="EMBL/GenBank/DDBJ databases">
        <title>Whole genome shotgun sequence of Phytohabitans flavus NBRC 107702.</title>
        <authorList>
            <person name="Komaki H."/>
            <person name="Tamura T."/>
        </authorList>
    </citation>
    <scope>NUCLEOTIDE SEQUENCE [LARGE SCALE GENOMIC DNA]</scope>
    <source>
        <strain evidence="10 11">NBRC 107702</strain>
    </source>
</reference>
<dbReference type="InterPro" id="IPR018201">
    <property type="entry name" value="Ketoacyl_synth_AS"/>
</dbReference>
<evidence type="ECO:0000256" key="6">
    <source>
        <dbReference type="ARBA" id="ARBA00023098"/>
    </source>
</evidence>
<evidence type="ECO:0000256" key="2">
    <source>
        <dbReference type="ARBA" id="ARBA00022450"/>
    </source>
</evidence>
<dbReference type="Pfam" id="PF00550">
    <property type="entry name" value="PP-binding"/>
    <property type="match status" value="1"/>
</dbReference>
<dbReference type="InterPro" id="IPR040097">
    <property type="entry name" value="FAAL/FAAC"/>
</dbReference>
<dbReference type="GO" id="GO:0005886">
    <property type="term" value="C:plasma membrane"/>
    <property type="evidence" value="ECO:0007669"/>
    <property type="project" value="TreeGrafter"/>
</dbReference>
<accession>A0A6F8XLA1</accession>
<dbReference type="FunFam" id="3.40.50.12780:FF:000013">
    <property type="entry name" value="Long-chain-fatty-acid--AMP ligase FadD32"/>
    <property type="match status" value="1"/>
</dbReference>
<dbReference type="Gene3D" id="3.30.70.3290">
    <property type="match status" value="1"/>
</dbReference>
<dbReference type="Gene3D" id="1.10.1200.10">
    <property type="entry name" value="ACP-like"/>
    <property type="match status" value="1"/>
</dbReference>
<dbReference type="PROSITE" id="PS50075">
    <property type="entry name" value="CARRIER"/>
    <property type="match status" value="1"/>
</dbReference>
<dbReference type="InterPro" id="IPR016036">
    <property type="entry name" value="Malonyl_transacylase_ACP-bd"/>
</dbReference>
<dbReference type="FunFam" id="3.40.47.10:FF:000019">
    <property type="entry name" value="Polyketide synthase type I"/>
    <property type="match status" value="1"/>
</dbReference>
<dbReference type="Pfam" id="PF00501">
    <property type="entry name" value="AMP-binding"/>
    <property type="match status" value="1"/>
</dbReference>
<dbReference type="SMART" id="SM00823">
    <property type="entry name" value="PKS_PP"/>
    <property type="match status" value="1"/>
</dbReference>
<dbReference type="PROSITE" id="PS00455">
    <property type="entry name" value="AMP_BINDING"/>
    <property type="match status" value="1"/>
</dbReference>
<name>A0A6F8XLA1_9ACTN</name>
<dbReference type="SUPFAM" id="SSF56801">
    <property type="entry name" value="Acetyl-CoA synthetase-like"/>
    <property type="match status" value="1"/>
</dbReference>
<dbReference type="Gene3D" id="3.30.300.30">
    <property type="match status" value="1"/>
</dbReference>
<keyword evidence="7" id="KW-0812">Transmembrane</keyword>
<dbReference type="GO" id="GO:0005737">
    <property type="term" value="C:cytoplasm"/>
    <property type="evidence" value="ECO:0007669"/>
    <property type="project" value="TreeGrafter"/>
</dbReference>
<dbReference type="InterPro" id="IPR020841">
    <property type="entry name" value="PKS_Beta-ketoAc_synthase_dom"/>
</dbReference>
<evidence type="ECO:0000256" key="5">
    <source>
        <dbReference type="ARBA" id="ARBA00022832"/>
    </source>
</evidence>
<dbReference type="PANTHER" id="PTHR43775:SF37">
    <property type="entry name" value="SI:DKEY-61P9.11"/>
    <property type="match status" value="1"/>
</dbReference>
<evidence type="ECO:0000256" key="4">
    <source>
        <dbReference type="ARBA" id="ARBA00022679"/>
    </source>
</evidence>
<dbReference type="InterPro" id="IPR045851">
    <property type="entry name" value="AMP-bd_C_sf"/>
</dbReference>
<dbReference type="SMART" id="SM00825">
    <property type="entry name" value="PKS_KS"/>
    <property type="match status" value="1"/>
</dbReference>
<keyword evidence="5" id="KW-0276">Fatty acid metabolism</keyword>
<dbReference type="GO" id="GO:0006633">
    <property type="term" value="P:fatty acid biosynthetic process"/>
    <property type="evidence" value="ECO:0007669"/>
    <property type="project" value="InterPro"/>
</dbReference>
<dbReference type="SUPFAM" id="SSF55048">
    <property type="entry name" value="Probable ACP-binding domain of malonyl-CoA ACP transacylase"/>
    <property type="match status" value="1"/>
</dbReference>
<keyword evidence="6" id="KW-0443">Lipid metabolism</keyword>
<feature type="transmembrane region" description="Helical" evidence="7">
    <location>
        <begin position="223"/>
        <end position="242"/>
    </location>
</feature>
<keyword evidence="4" id="KW-0808">Transferase</keyword>
<dbReference type="InterPro" id="IPR020806">
    <property type="entry name" value="PKS_PP-bd"/>
</dbReference>
<dbReference type="Pfam" id="PF16197">
    <property type="entry name" value="KAsynt_C_assoc"/>
    <property type="match status" value="1"/>
</dbReference>
<dbReference type="GO" id="GO:0071770">
    <property type="term" value="P:DIM/DIP cell wall layer assembly"/>
    <property type="evidence" value="ECO:0007669"/>
    <property type="project" value="TreeGrafter"/>
</dbReference>
<evidence type="ECO:0000313" key="10">
    <source>
        <dbReference type="EMBL" id="BCB74592.1"/>
    </source>
</evidence>
<proteinExistence type="inferred from homology"/>
<dbReference type="InterPro" id="IPR014030">
    <property type="entry name" value="Ketoacyl_synth_N"/>
</dbReference>
<keyword evidence="7" id="KW-1133">Transmembrane helix</keyword>
<feature type="domain" description="Ketosynthase family 3 (KS3)" evidence="9">
    <location>
        <begin position="648"/>
        <end position="1072"/>
    </location>
</feature>
<dbReference type="InterPro" id="IPR016039">
    <property type="entry name" value="Thiolase-like"/>
</dbReference>
<dbReference type="InterPro" id="IPR050091">
    <property type="entry name" value="PKS_NRPS_Biosynth_Enz"/>
</dbReference>
<feature type="transmembrane region" description="Helical" evidence="7">
    <location>
        <begin position="75"/>
        <end position="94"/>
    </location>
</feature>
<evidence type="ECO:0000256" key="1">
    <source>
        <dbReference type="ARBA" id="ARBA00006432"/>
    </source>
</evidence>
<dbReference type="InterPro" id="IPR014031">
    <property type="entry name" value="Ketoacyl_synth_C"/>
</dbReference>
<dbReference type="GO" id="GO:0031177">
    <property type="term" value="F:phosphopantetheine binding"/>
    <property type="evidence" value="ECO:0007669"/>
    <property type="project" value="InterPro"/>
</dbReference>
<dbReference type="InterPro" id="IPR020845">
    <property type="entry name" value="AMP-binding_CS"/>
</dbReference>
<dbReference type="CDD" id="cd05931">
    <property type="entry name" value="FAAL"/>
    <property type="match status" value="1"/>
</dbReference>
<evidence type="ECO:0000259" key="8">
    <source>
        <dbReference type="PROSITE" id="PS50075"/>
    </source>
</evidence>
<keyword evidence="3" id="KW-0597">Phosphoprotein</keyword>
<evidence type="ECO:0000256" key="3">
    <source>
        <dbReference type="ARBA" id="ARBA00022553"/>
    </source>
</evidence>
<organism evidence="10 11">
    <name type="scientific">Phytohabitans flavus</name>
    <dbReference type="NCBI Taxonomy" id="1076124"/>
    <lineage>
        <taxon>Bacteria</taxon>
        <taxon>Bacillati</taxon>
        <taxon>Actinomycetota</taxon>
        <taxon>Actinomycetes</taxon>
        <taxon>Micromonosporales</taxon>
        <taxon>Micromonosporaceae</taxon>
    </lineage>
</organism>
<dbReference type="InterPro" id="IPR001227">
    <property type="entry name" value="Ac_transferase_dom_sf"/>
</dbReference>
<dbReference type="Pfam" id="PF00698">
    <property type="entry name" value="Acyl_transf_1"/>
    <property type="match status" value="1"/>
</dbReference>
<dbReference type="PROSITE" id="PS00606">
    <property type="entry name" value="KS3_1"/>
    <property type="match status" value="1"/>
</dbReference>
<dbReference type="Pfam" id="PF02801">
    <property type="entry name" value="Ketoacyl-synt_C"/>
    <property type="match status" value="1"/>
</dbReference>
<feature type="domain" description="Carrier" evidence="8">
    <location>
        <begin position="549"/>
        <end position="626"/>
    </location>
</feature>
<dbReference type="Gene3D" id="3.40.366.10">
    <property type="entry name" value="Malonyl-Coenzyme A Acyl Carrier Protein, domain 2"/>
    <property type="match status" value="1"/>
</dbReference>
<dbReference type="PROSITE" id="PS52004">
    <property type="entry name" value="KS3_2"/>
    <property type="match status" value="1"/>
</dbReference>
<dbReference type="InterPro" id="IPR032821">
    <property type="entry name" value="PKS_assoc"/>
</dbReference>
<dbReference type="PANTHER" id="PTHR43775">
    <property type="entry name" value="FATTY ACID SYNTHASE"/>
    <property type="match status" value="1"/>
</dbReference>
<dbReference type="SMART" id="SM01294">
    <property type="entry name" value="PKS_PP_betabranch"/>
    <property type="match status" value="1"/>
</dbReference>
<dbReference type="InterPro" id="IPR036736">
    <property type="entry name" value="ACP-like_sf"/>
</dbReference>
<dbReference type="Gene3D" id="3.40.50.12780">
    <property type="entry name" value="N-terminal domain of ligase-like"/>
    <property type="match status" value="1"/>
</dbReference>
<dbReference type="GO" id="GO:0004315">
    <property type="term" value="F:3-oxoacyl-[acyl-carrier-protein] synthase activity"/>
    <property type="evidence" value="ECO:0007669"/>
    <property type="project" value="InterPro"/>
</dbReference>
<dbReference type="Proteomes" id="UP000502508">
    <property type="component" value="Chromosome"/>
</dbReference>